<gene>
    <name evidence="11" type="ORF">GEAMG1_1710</name>
</gene>
<feature type="domain" description="Type II secretion system protein GspC N-terminal" evidence="10">
    <location>
        <begin position="15"/>
        <end position="158"/>
    </location>
</feature>
<feature type="compositionally biased region" description="Low complexity" evidence="9">
    <location>
        <begin position="162"/>
        <end position="177"/>
    </location>
</feature>
<dbReference type="Gene3D" id="2.30.42.10">
    <property type="match status" value="1"/>
</dbReference>
<sequence>MQRSILPANIVLGILILLVTARILADIAAYRLGSLTPAAPAAPADGAASRQALPLGAFGSILEKGLFGPATKGTLTPLTMAAPQPAAAAAPAVAPGDLVLLGTAAGTPRQSFVLVRKSSTNEERVFRVGERVFDLGVLSAVHKETADLKSGDRTITLRTPNAPQEAPRPAASPAQAATAPVGVIPASGGSSGIIEQRALNAALDNIGQAMTDARLLPSVKDGKVEGFRLSEVKPQGVFAAIGLRNGDVLQKINDFPVDSPEKAIQSFMTLKGQTRIKLDLIRDGAPTSLSYEIR</sequence>
<dbReference type="EMBL" id="OW150024">
    <property type="protein sequence ID" value="CAH2031542.1"/>
    <property type="molecule type" value="Genomic_DNA"/>
</dbReference>
<evidence type="ECO:0000256" key="5">
    <source>
        <dbReference type="ARBA" id="ARBA00022692"/>
    </source>
</evidence>
<name>A0ABM9D9W7_9BACT</name>
<keyword evidence="4" id="KW-0997">Cell inner membrane</keyword>
<keyword evidence="6" id="KW-0653">Protein transport</keyword>
<keyword evidence="12" id="KW-1185">Reference proteome</keyword>
<feature type="region of interest" description="Disordered" evidence="9">
    <location>
        <begin position="151"/>
        <end position="177"/>
    </location>
</feature>
<evidence type="ECO:0000256" key="8">
    <source>
        <dbReference type="ARBA" id="ARBA00023136"/>
    </source>
</evidence>
<dbReference type="RefSeq" id="WP_305732359.1">
    <property type="nucleotide sequence ID" value="NZ_OW150024.1"/>
</dbReference>
<organism evidence="11 12">
    <name type="scientific">Trichlorobacter ammonificans</name>
    <dbReference type="NCBI Taxonomy" id="2916410"/>
    <lineage>
        <taxon>Bacteria</taxon>
        <taxon>Pseudomonadati</taxon>
        <taxon>Thermodesulfobacteriota</taxon>
        <taxon>Desulfuromonadia</taxon>
        <taxon>Geobacterales</taxon>
        <taxon>Geobacteraceae</taxon>
        <taxon>Trichlorobacter</taxon>
    </lineage>
</organism>
<evidence type="ECO:0000256" key="7">
    <source>
        <dbReference type="ARBA" id="ARBA00022989"/>
    </source>
</evidence>
<dbReference type="Pfam" id="PF11356">
    <property type="entry name" value="T2SSC"/>
    <property type="match status" value="1"/>
</dbReference>
<protein>
    <submittedName>
        <fullName evidence="11">Type II secretory pathway component PulC-like protein</fullName>
    </submittedName>
</protein>
<dbReference type="Proteomes" id="UP001295463">
    <property type="component" value="Chromosome"/>
</dbReference>
<keyword evidence="8" id="KW-0472">Membrane</keyword>
<evidence type="ECO:0000256" key="4">
    <source>
        <dbReference type="ARBA" id="ARBA00022519"/>
    </source>
</evidence>
<accession>A0ABM9D9W7</accession>
<proteinExistence type="predicted"/>
<keyword evidence="5" id="KW-0812">Transmembrane</keyword>
<dbReference type="NCBIfam" id="NF041515">
    <property type="entry name" value="GspC_delta"/>
    <property type="match status" value="1"/>
</dbReference>
<evidence type="ECO:0000256" key="2">
    <source>
        <dbReference type="ARBA" id="ARBA00022448"/>
    </source>
</evidence>
<keyword evidence="7" id="KW-1133">Transmembrane helix</keyword>
<evidence type="ECO:0000256" key="3">
    <source>
        <dbReference type="ARBA" id="ARBA00022475"/>
    </source>
</evidence>
<keyword evidence="2" id="KW-0813">Transport</keyword>
<evidence type="ECO:0000259" key="10">
    <source>
        <dbReference type="Pfam" id="PF11356"/>
    </source>
</evidence>
<evidence type="ECO:0000256" key="1">
    <source>
        <dbReference type="ARBA" id="ARBA00004533"/>
    </source>
</evidence>
<dbReference type="InterPro" id="IPR036034">
    <property type="entry name" value="PDZ_sf"/>
</dbReference>
<dbReference type="SUPFAM" id="SSF50156">
    <property type="entry name" value="PDZ domain-like"/>
    <property type="match status" value="1"/>
</dbReference>
<evidence type="ECO:0000256" key="9">
    <source>
        <dbReference type="SAM" id="MobiDB-lite"/>
    </source>
</evidence>
<evidence type="ECO:0000313" key="12">
    <source>
        <dbReference type="Proteomes" id="UP001295463"/>
    </source>
</evidence>
<keyword evidence="3" id="KW-1003">Cell membrane</keyword>
<reference evidence="11 12" key="1">
    <citation type="submission" date="2022-03" db="EMBL/GenBank/DDBJ databases">
        <authorList>
            <person name="Koch H."/>
        </authorList>
    </citation>
    <scope>NUCLEOTIDE SEQUENCE [LARGE SCALE GENOMIC DNA]</scope>
    <source>
        <strain evidence="11 12">G1</strain>
    </source>
</reference>
<evidence type="ECO:0000313" key="11">
    <source>
        <dbReference type="EMBL" id="CAH2031542.1"/>
    </source>
</evidence>
<comment type="subcellular location">
    <subcellularLocation>
        <location evidence="1">Cell inner membrane</location>
    </subcellularLocation>
</comment>
<evidence type="ECO:0000256" key="6">
    <source>
        <dbReference type="ARBA" id="ARBA00022927"/>
    </source>
</evidence>
<dbReference type="InterPro" id="IPR024961">
    <property type="entry name" value="T2SS_GspC_N"/>
</dbReference>